<proteinExistence type="inferred from homology"/>
<dbReference type="InterPro" id="IPR014305">
    <property type="entry name" value="RNA_pol_sigma-G_actinobac"/>
</dbReference>
<keyword evidence="5" id="KW-0804">Transcription</keyword>
<dbReference type="GO" id="GO:0003677">
    <property type="term" value="F:DNA binding"/>
    <property type="evidence" value="ECO:0007669"/>
    <property type="project" value="InterPro"/>
</dbReference>
<dbReference type="Pfam" id="PF04542">
    <property type="entry name" value="Sigma70_r2"/>
    <property type="match status" value="1"/>
</dbReference>
<keyword evidence="3" id="KW-0805">Transcription regulation</keyword>
<protein>
    <submittedName>
        <fullName evidence="9">Sigma-70 family RNA polymerase sigma factor</fullName>
    </submittedName>
</protein>
<feature type="domain" description="RNA polymerase sigma factor 70 region 4 type 2" evidence="7">
    <location>
        <begin position="137"/>
        <end position="189"/>
    </location>
</feature>
<gene>
    <name evidence="9" type="ORF">EEJ42_39240</name>
</gene>
<dbReference type="InterPro" id="IPR039425">
    <property type="entry name" value="RNA_pol_sigma-70-like"/>
</dbReference>
<reference evidence="9 10" key="1">
    <citation type="submission" date="2018-11" db="EMBL/GenBank/DDBJ databases">
        <title>The Potential of Streptomyces as Biocontrol Agents against the Tomato grey mould, Botrytis cinerea (Gray mold) Frontiers in Microbiology.</title>
        <authorList>
            <person name="Li D."/>
        </authorList>
    </citation>
    <scope>NUCLEOTIDE SEQUENCE [LARGE SCALE GENOMIC DNA]</scope>
    <source>
        <strain evidence="9 10">NEAU-LD23</strain>
    </source>
</reference>
<comment type="caution">
    <text evidence="9">The sequence shown here is derived from an EMBL/GenBank/DDBJ whole genome shotgun (WGS) entry which is preliminary data.</text>
</comment>
<evidence type="ECO:0000313" key="10">
    <source>
        <dbReference type="Proteomes" id="UP000275401"/>
    </source>
</evidence>
<dbReference type="InterPro" id="IPR032710">
    <property type="entry name" value="NTF2-like_dom_sf"/>
</dbReference>
<dbReference type="NCBIfam" id="TIGR02960">
    <property type="entry name" value="SigX5"/>
    <property type="match status" value="1"/>
</dbReference>
<keyword evidence="4" id="KW-0731">Sigma factor</keyword>
<feature type="domain" description="SnoaL-like" evidence="8">
    <location>
        <begin position="212"/>
        <end position="306"/>
    </location>
</feature>
<name>A0A3M8TQ15_9ACTN</name>
<evidence type="ECO:0000259" key="7">
    <source>
        <dbReference type="Pfam" id="PF08281"/>
    </source>
</evidence>
<evidence type="ECO:0000256" key="1">
    <source>
        <dbReference type="ARBA" id="ARBA00010641"/>
    </source>
</evidence>
<evidence type="ECO:0000256" key="3">
    <source>
        <dbReference type="ARBA" id="ARBA00023015"/>
    </source>
</evidence>
<dbReference type="InterPro" id="IPR013325">
    <property type="entry name" value="RNA_pol_sigma_r2"/>
</dbReference>
<comment type="similarity">
    <text evidence="1">Belongs to the sigma-70 factor family. ECF subfamily.</text>
</comment>
<dbReference type="RefSeq" id="WP_123106934.1">
    <property type="nucleotide sequence ID" value="NZ_RIBZ01000770.1"/>
</dbReference>
<dbReference type="InterPro" id="IPR037401">
    <property type="entry name" value="SnoaL-like"/>
</dbReference>
<evidence type="ECO:0000313" key="9">
    <source>
        <dbReference type="EMBL" id="RNF92952.1"/>
    </source>
</evidence>
<evidence type="ECO:0000256" key="4">
    <source>
        <dbReference type="ARBA" id="ARBA00023082"/>
    </source>
</evidence>
<evidence type="ECO:0000259" key="8">
    <source>
        <dbReference type="Pfam" id="PF12680"/>
    </source>
</evidence>
<dbReference type="SUPFAM" id="SSF54427">
    <property type="entry name" value="NTF2-like"/>
    <property type="match status" value="1"/>
</dbReference>
<evidence type="ECO:0000256" key="2">
    <source>
        <dbReference type="ARBA" id="ARBA00011344"/>
    </source>
</evidence>
<evidence type="ECO:0000256" key="5">
    <source>
        <dbReference type="ARBA" id="ARBA00023163"/>
    </source>
</evidence>
<dbReference type="Gene3D" id="3.10.450.50">
    <property type="match status" value="1"/>
</dbReference>
<dbReference type="CDD" id="cd06171">
    <property type="entry name" value="Sigma70_r4"/>
    <property type="match status" value="1"/>
</dbReference>
<dbReference type="PANTHER" id="PTHR43133:SF65">
    <property type="entry name" value="ECF RNA POLYMERASE SIGMA FACTOR SIGG"/>
    <property type="match status" value="1"/>
</dbReference>
<dbReference type="EMBL" id="RIBZ01000770">
    <property type="protein sequence ID" value="RNF92952.1"/>
    <property type="molecule type" value="Genomic_DNA"/>
</dbReference>
<accession>A0A3M8TQ15</accession>
<dbReference type="SUPFAM" id="SSF88946">
    <property type="entry name" value="Sigma2 domain of RNA polymerase sigma factors"/>
    <property type="match status" value="1"/>
</dbReference>
<dbReference type="Gene3D" id="1.10.1740.10">
    <property type="match status" value="1"/>
</dbReference>
<dbReference type="Proteomes" id="UP000275401">
    <property type="component" value="Unassembled WGS sequence"/>
</dbReference>
<feature type="domain" description="RNA polymerase sigma-70 region 2" evidence="6">
    <location>
        <begin position="19"/>
        <end position="83"/>
    </location>
</feature>
<dbReference type="InterPro" id="IPR014284">
    <property type="entry name" value="RNA_pol_sigma-70_dom"/>
</dbReference>
<keyword evidence="10" id="KW-1185">Reference proteome</keyword>
<comment type="subunit">
    <text evidence="2">Interacts transiently with the RNA polymerase catalytic core formed by RpoA, RpoB, RpoC and RpoZ (2 alpha, 1 beta, 1 beta' and 1 omega subunit) to form the RNA polymerase holoenzyme that can initiate transcription.</text>
</comment>
<organism evidence="9 10">
    <name type="scientific">Streptomyces botrytidirepellens</name>
    <dbReference type="NCBI Taxonomy" id="2486417"/>
    <lineage>
        <taxon>Bacteria</taxon>
        <taxon>Bacillati</taxon>
        <taxon>Actinomycetota</taxon>
        <taxon>Actinomycetes</taxon>
        <taxon>Kitasatosporales</taxon>
        <taxon>Streptomycetaceae</taxon>
        <taxon>Streptomyces</taxon>
    </lineage>
</organism>
<dbReference type="InterPro" id="IPR007627">
    <property type="entry name" value="RNA_pol_sigma70_r2"/>
</dbReference>
<dbReference type="GO" id="GO:0016987">
    <property type="term" value="F:sigma factor activity"/>
    <property type="evidence" value="ECO:0007669"/>
    <property type="project" value="UniProtKB-KW"/>
</dbReference>
<sequence length="329" mass="35822">MSDVAAVDGTAGAELQLEPYRVQLTGYCYRMLGSAFEAEDAVQETMVRAWRGLDRFEGRSALRSWLYRIATNVCLDMLNGSKRRARPMDLTSVSSATPATLTAQPEATWVGPVPDGQVLADGGDPAEVAAQRDAVRLAFVAALQHLAPRQRAVLILREVLAWKASEVAELLDTTVASVNSALQRARATLAASEISDTDPVKPLDEEQRALLARYVDAFERYDLDSLTSLLHEDATLSMPPYELWLRGHDDIRTWLLGHGIGCRGSRLVPTVANGAPAFGQYRPSGPGGAHEPWALQVLEISAGRITGLNSFLDTERLFPLFGLPARLEA</sequence>
<dbReference type="InterPro" id="IPR013324">
    <property type="entry name" value="RNA_pol_sigma_r3/r4-like"/>
</dbReference>
<dbReference type="PANTHER" id="PTHR43133">
    <property type="entry name" value="RNA POLYMERASE ECF-TYPE SIGMA FACTO"/>
    <property type="match status" value="1"/>
</dbReference>
<dbReference type="Pfam" id="PF08281">
    <property type="entry name" value="Sigma70_r4_2"/>
    <property type="match status" value="1"/>
</dbReference>
<dbReference type="GO" id="GO:0006352">
    <property type="term" value="P:DNA-templated transcription initiation"/>
    <property type="evidence" value="ECO:0007669"/>
    <property type="project" value="InterPro"/>
</dbReference>
<dbReference type="AlphaFoldDB" id="A0A3M8TQ15"/>
<dbReference type="SUPFAM" id="SSF88659">
    <property type="entry name" value="Sigma3 and sigma4 domains of RNA polymerase sigma factors"/>
    <property type="match status" value="1"/>
</dbReference>
<dbReference type="NCBIfam" id="NF006089">
    <property type="entry name" value="PRK08241.1"/>
    <property type="match status" value="1"/>
</dbReference>
<dbReference type="InterPro" id="IPR036388">
    <property type="entry name" value="WH-like_DNA-bd_sf"/>
</dbReference>
<dbReference type="NCBIfam" id="TIGR02937">
    <property type="entry name" value="sigma70-ECF"/>
    <property type="match status" value="1"/>
</dbReference>
<dbReference type="Gene3D" id="1.10.10.10">
    <property type="entry name" value="Winged helix-like DNA-binding domain superfamily/Winged helix DNA-binding domain"/>
    <property type="match status" value="1"/>
</dbReference>
<dbReference type="Pfam" id="PF12680">
    <property type="entry name" value="SnoaL_2"/>
    <property type="match status" value="1"/>
</dbReference>
<dbReference type="InterPro" id="IPR013249">
    <property type="entry name" value="RNA_pol_sigma70_r4_t2"/>
</dbReference>
<evidence type="ECO:0000259" key="6">
    <source>
        <dbReference type="Pfam" id="PF04542"/>
    </source>
</evidence>